<evidence type="ECO:0000256" key="2">
    <source>
        <dbReference type="SAM" id="MobiDB-lite"/>
    </source>
</evidence>
<proteinExistence type="predicted"/>
<reference evidence="4 5" key="2">
    <citation type="submission" date="2015-10" db="EMBL/GenBank/DDBJ databases">
        <title>Draft Genome Sequence of Prosthecomicrobium hirschii ATCC 27832.</title>
        <authorList>
            <person name="Daniel J."/>
            <person name="Givan S.A."/>
            <person name="Brun Y.V."/>
            <person name="Brown P.J."/>
        </authorList>
    </citation>
    <scope>NUCLEOTIDE SEQUENCE [LARGE SCALE GENOMIC DNA]</scope>
    <source>
        <strain evidence="4 5">16</strain>
    </source>
</reference>
<dbReference type="RefSeq" id="WP_054360394.1">
    <property type="nucleotide sequence ID" value="NZ_LJYW01000001.1"/>
</dbReference>
<evidence type="ECO:0000313" key="4">
    <source>
        <dbReference type="EMBL" id="KPL54226.1"/>
    </source>
</evidence>
<dbReference type="Proteomes" id="UP000048984">
    <property type="component" value="Unassembled WGS sequence"/>
</dbReference>
<comment type="caution">
    <text evidence="4">The sequence shown here is derived from an EMBL/GenBank/DDBJ whole genome shotgun (WGS) entry which is preliminary data.</text>
</comment>
<protein>
    <submittedName>
        <fullName evidence="4">Alpha/beta hydrolase</fullName>
    </submittedName>
</protein>
<dbReference type="EMBL" id="LJYW01000001">
    <property type="protein sequence ID" value="KPL54226.1"/>
    <property type="molecule type" value="Genomic_DNA"/>
</dbReference>
<dbReference type="InterPro" id="IPR000639">
    <property type="entry name" value="Epox_hydrolase-like"/>
</dbReference>
<gene>
    <name evidence="4" type="ORF">ABB55_20055</name>
</gene>
<dbReference type="AlphaFoldDB" id="A0A0P6VTL5"/>
<dbReference type="SUPFAM" id="SSF53474">
    <property type="entry name" value="alpha/beta-Hydrolases"/>
    <property type="match status" value="1"/>
</dbReference>
<dbReference type="OrthoDB" id="9812774at2"/>
<dbReference type="Pfam" id="PF00561">
    <property type="entry name" value="Abhydrolase_1"/>
    <property type="match status" value="1"/>
</dbReference>
<feature type="domain" description="AB hydrolase-1" evidence="3">
    <location>
        <begin position="33"/>
        <end position="252"/>
    </location>
</feature>
<dbReference type="InterPro" id="IPR000073">
    <property type="entry name" value="AB_hydrolase_1"/>
</dbReference>
<evidence type="ECO:0000256" key="1">
    <source>
        <dbReference type="ARBA" id="ARBA00022801"/>
    </source>
</evidence>
<dbReference type="Gene3D" id="3.40.50.1820">
    <property type="entry name" value="alpha/beta hydrolase"/>
    <property type="match status" value="1"/>
</dbReference>
<keyword evidence="5" id="KW-1185">Reference proteome</keyword>
<feature type="region of interest" description="Disordered" evidence="2">
    <location>
        <begin position="257"/>
        <end position="281"/>
    </location>
</feature>
<evidence type="ECO:0000313" key="5">
    <source>
        <dbReference type="Proteomes" id="UP000048984"/>
    </source>
</evidence>
<sequence>MDLPDLFTNFDAQTVDVGEARLFCRIGGRDDAPPVVLVHGYPQTHVEWHRIAGALAEHFRIVLPDLRGYGWSSVPSDEPGHAAYSKRAMAQDIVRLMEKLGHARFAYVGHDRGARVGYRLALDHPGRLSRLALLDIVPTAAMWSGMDAKLAMKVYHWLFLAQPAPFPETLILSQHRAYQDHCLASWTKARDLSAFDPGALAHYNAFFGVPERLHATCEDYRAGATIDRALDEETLAAGHKIGCPTLVLWGSSGIPADGGTAPDGSTAHNGNAVRDGGTVEDGPLAAWRPFADDLRGAPIDSGHFLPEENPEATLSALVPFLKGEA</sequence>
<name>A0A0P6VTL5_9HYPH</name>
<evidence type="ECO:0000259" key="3">
    <source>
        <dbReference type="Pfam" id="PF00561"/>
    </source>
</evidence>
<reference evidence="4 5" key="1">
    <citation type="submission" date="2015-09" db="EMBL/GenBank/DDBJ databases">
        <authorList>
            <person name="Jackson K.R."/>
            <person name="Lunt B.L."/>
            <person name="Fisher J.N.B."/>
            <person name="Gardner A.V."/>
            <person name="Bailey M.E."/>
            <person name="Deus L.M."/>
            <person name="Earl A.S."/>
            <person name="Gibby P.D."/>
            <person name="Hartmann K.A."/>
            <person name="Liu J.E."/>
            <person name="Manci A.M."/>
            <person name="Nielsen D.A."/>
            <person name="Solomon M.B."/>
            <person name="Breakwell D.P."/>
            <person name="Burnett S.H."/>
            <person name="Grose J.H."/>
        </authorList>
    </citation>
    <scope>NUCLEOTIDE SEQUENCE [LARGE SCALE GENOMIC DNA]</scope>
    <source>
        <strain evidence="4 5">16</strain>
    </source>
</reference>
<accession>A0A0P6VTL5</accession>
<organism evidence="4 5">
    <name type="scientific">Prosthecodimorpha hirschii</name>
    <dbReference type="NCBI Taxonomy" id="665126"/>
    <lineage>
        <taxon>Bacteria</taxon>
        <taxon>Pseudomonadati</taxon>
        <taxon>Pseudomonadota</taxon>
        <taxon>Alphaproteobacteria</taxon>
        <taxon>Hyphomicrobiales</taxon>
        <taxon>Ancalomicrobiaceae</taxon>
        <taxon>Prosthecodimorpha</taxon>
    </lineage>
</organism>
<dbReference type="InterPro" id="IPR029058">
    <property type="entry name" value="AB_hydrolase_fold"/>
</dbReference>
<dbReference type="GO" id="GO:0016787">
    <property type="term" value="F:hydrolase activity"/>
    <property type="evidence" value="ECO:0007669"/>
    <property type="project" value="UniProtKB-KW"/>
</dbReference>
<keyword evidence="1 4" id="KW-0378">Hydrolase</keyword>
<dbReference type="PRINTS" id="PR00412">
    <property type="entry name" value="EPOXHYDRLASE"/>
</dbReference>
<dbReference type="PRINTS" id="PR00111">
    <property type="entry name" value="ABHYDROLASE"/>
</dbReference>
<dbReference type="PANTHER" id="PTHR43329">
    <property type="entry name" value="EPOXIDE HYDROLASE"/>
    <property type="match status" value="1"/>
</dbReference>
<dbReference type="STRING" id="665126.ABB55_20055"/>